<sequence length="92" mass="10561">MVYKKALPVLAFIILNLFPAFSQNRGRRIVRENVPLDSIRLSDPFILADKNTATYYMTGTGGMLWKSKDLKKWTGPFKIAKPDPTSWMGRIR</sequence>
<keyword evidence="2" id="KW-1185">Reference proteome</keyword>
<organism evidence="1 2">
    <name type="scientific">Pontibacter silvestris</name>
    <dbReference type="NCBI Taxonomy" id="2305183"/>
    <lineage>
        <taxon>Bacteria</taxon>
        <taxon>Pseudomonadati</taxon>
        <taxon>Bacteroidota</taxon>
        <taxon>Cytophagia</taxon>
        <taxon>Cytophagales</taxon>
        <taxon>Hymenobacteraceae</taxon>
        <taxon>Pontibacter</taxon>
    </lineage>
</organism>
<dbReference type="Proteomes" id="UP001597369">
    <property type="component" value="Unassembled WGS sequence"/>
</dbReference>
<reference evidence="2" key="1">
    <citation type="journal article" date="2019" name="Int. J. Syst. Evol. Microbiol.">
        <title>The Global Catalogue of Microorganisms (GCM) 10K type strain sequencing project: providing services to taxonomists for standard genome sequencing and annotation.</title>
        <authorList>
            <consortium name="The Broad Institute Genomics Platform"/>
            <consortium name="The Broad Institute Genome Sequencing Center for Infectious Disease"/>
            <person name="Wu L."/>
            <person name="Ma J."/>
        </authorList>
    </citation>
    <scope>NUCLEOTIDE SEQUENCE [LARGE SCALE GENOMIC DNA]</scope>
    <source>
        <strain evidence="2">JCM 16545</strain>
    </source>
</reference>
<dbReference type="EMBL" id="JBHUHV010000039">
    <property type="protein sequence ID" value="MFD2067832.1"/>
    <property type="molecule type" value="Genomic_DNA"/>
</dbReference>
<dbReference type="SUPFAM" id="SSF75005">
    <property type="entry name" value="Arabinanase/levansucrase/invertase"/>
    <property type="match status" value="1"/>
</dbReference>
<protein>
    <recommendedName>
        <fullName evidence="3">Glycoside hydrolase</fullName>
    </recommendedName>
</protein>
<dbReference type="Gene3D" id="2.115.10.20">
    <property type="entry name" value="Glycosyl hydrolase domain, family 43"/>
    <property type="match status" value="1"/>
</dbReference>
<dbReference type="InterPro" id="IPR023296">
    <property type="entry name" value="Glyco_hydro_beta-prop_sf"/>
</dbReference>
<comment type="caution">
    <text evidence="1">The sequence shown here is derived from an EMBL/GenBank/DDBJ whole genome shotgun (WGS) entry which is preliminary data.</text>
</comment>
<name>A0ABW4WYM5_9BACT</name>
<evidence type="ECO:0000313" key="2">
    <source>
        <dbReference type="Proteomes" id="UP001597369"/>
    </source>
</evidence>
<evidence type="ECO:0008006" key="3">
    <source>
        <dbReference type="Google" id="ProtNLM"/>
    </source>
</evidence>
<gene>
    <name evidence="1" type="ORF">ACFSKU_13135</name>
</gene>
<proteinExistence type="predicted"/>
<dbReference type="RefSeq" id="WP_229958658.1">
    <property type="nucleotide sequence ID" value="NZ_JAJJWI010000003.1"/>
</dbReference>
<accession>A0ABW4WYM5</accession>
<evidence type="ECO:0000313" key="1">
    <source>
        <dbReference type="EMBL" id="MFD2067832.1"/>
    </source>
</evidence>